<feature type="region of interest" description="Disordered" evidence="1">
    <location>
        <begin position="54"/>
        <end position="83"/>
    </location>
</feature>
<keyword evidence="5" id="KW-1185">Reference proteome</keyword>
<dbReference type="Proteomes" id="UP000019243">
    <property type="component" value="Unassembled WGS sequence"/>
</dbReference>
<feature type="transmembrane region" description="Helical" evidence="2">
    <location>
        <begin position="94"/>
        <end position="112"/>
    </location>
</feature>
<name>W7D2N9_9LIST</name>
<sequence length="118" mass="12834">MKKGVLVFVIIGALTCSGNIIAIQTAQAAAYQSNVVTGFYGEYVVDEDTLIDNEPAETESVSNDSEGETPVNTQVQRETHRQTSSTILPVTGDQYSLVLMLGGFILVGRSLYRLRYAK</sequence>
<evidence type="ECO:0000313" key="4">
    <source>
        <dbReference type="EMBL" id="EUJ39543.1"/>
    </source>
</evidence>
<keyword evidence="2" id="KW-0812">Transmembrane</keyword>
<accession>W7D2N9</accession>
<evidence type="ECO:0000256" key="1">
    <source>
        <dbReference type="SAM" id="MobiDB-lite"/>
    </source>
</evidence>
<evidence type="ECO:0000256" key="2">
    <source>
        <dbReference type="SAM" id="Phobius"/>
    </source>
</evidence>
<proteinExistence type="predicted"/>
<protein>
    <recommendedName>
        <fullName evidence="6">Gram-positive cocci surface proteins LPxTG domain-containing protein</fullName>
    </recommendedName>
</protein>
<dbReference type="AlphaFoldDB" id="W7D2N9"/>
<evidence type="ECO:0000313" key="5">
    <source>
        <dbReference type="Proteomes" id="UP000019243"/>
    </source>
</evidence>
<keyword evidence="2" id="KW-0472">Membrane</keyword>
<gene>
    <name evidence="4" type="ORF">BCAMP_06960</name>
</gene>
<feature type="chain" id="PRO_5004890621" description="Gram-positive cocci surface proteins LPxTG domain-containing protein" evidence="3">
    <location>
        <begin position="29"/>
        <end position="118"/>
    </location>
</feature>
<keyword evidence="3" id="KW-0732">Signal</keyword>
<evidence type="ECO:0000256" key="3">
    <source>
        <dbReference type="SAM" id="SignalP"/>
    </source>
</evidence>
<dbReference type="EMBL" id="AODH01000026">
    <property type="protein sequence ID" value="EUJ39543.1"/>
    <property type="molecule type" value="Genomic_DNA"/>
</dbReference>
<feature type="compositionally biased region" description="Polar residues" evidence="1">
    <location>
        <begin position="59"/>
        <end position="83"/>
    </location>
</feature>
<evidence type="ECO:0008006" key="6">
    <source>
        <dbReference type="Google" id="ProtNLM"/>
    </source>
</evidence>
<keyword evidence="2" id="KW-1133">Transmembrane helix</keyword>
<feature type="signal peptide" evidence="3">
    <location>
        <begin position="1"/>
        <end position="28"/>
    </location>
</feature>
<organism evidence="4 5">
    <name type="scientific">Brochothrix campestris FSL F6-1037</name>
    <dbReference type="NCBI Taxonomy" id="1265861"/>
    <lineage>
        <taxon>Bacteria</taxon>
        <taxon>Bacillati</taxon>
        <taxon>Bacillota</taxon>
        <taxon>Bacilli</taxon>
        <taxon>Bacillales</taxon>
        <taxon>Listeriaceae</taxon>
        <taxon>Brochothrix</taxon>
    </lineage>
</organism>
<comment type="caution">
    <text evidence="4">The sequence shown here is derived from an EMBL/GenBank/DDBJ whole genome shotgun (WGS) entry which is preliminary data.</text>
</comment>
<dbReference type="STRING" id="1265861.BCAMP_06960"/>
<reference evidence="4 5" key="1">
    <citation type="submission" date="2012-12" db="EMBL/GenBank/DDBJ databases">
        <title>Novel taxa of Listeriaceae from agricultural environments in the United States.</title>
        <authorList>
            <person name="den Bakker H.C."/>
            <person name="Allred A."/>
            <person name="Warchocki S."/>
            <person name="Wright E.M."/>
            <person name="Burrell A."/>
            <person name="Nightingale K.K."/>
            <person name="Kephart D."/>
            <person name="Wiedmann M."/>
        </authorList>
    </citation>
    <scope>NUCLEOTIDE SEQUENCE [LARGE SCALE GENOMIC DNA]</scope>
    <source>
        <strain evidence="4 5">FSL F6-1037</strain>
    </source>
</reference>
<dbReference type="RefSeq" id="WP_035314564.1">
    <property type="nucleotide sequence ID" value="NZ_AODH01000026.1"/>
</dbReference>